<evidence type="ECO:0000256" key="8">
    <source>
        <dbReference type="ARBA" id="ARBA00023065"/>
    </source>
</evidence>
<evidence type="ECO:0000313" key="15">
    <source>
        <dbReference type="EMBL" id="JAC43236.1"/>
    </source>
</evidence>
<reference evidence="15" key="1">
    <citation type="journal article" date="2014" name="BMC Genomics">
        <title>Characterizing the developmental transcriptome of the oriental fruit fly, Bactrocera dorsalis (Diptera: Tephritidae) through comparative genomic analysis with Drosophila melanogaster utilizing modENCODE datasets.</title>
        <authorList>
            <person name="Geib S.M."/>
            <person name="Calla B."/>
            <person name="Hall B."/>
            <person name="Hou S."/>
            <person name="Manoukis N.C."/>
        </authorList>
    </citation>
    <scope>NUCLEOTIDE SEQUENCE</scope>
    <source>
        <strain evidence="15">Punador</strain>
    </source>
</reference>
<feature type="transmembrane region" description="Helical" evidence="13">
    <location>
        <begin position="450"/>
        <end position="472"/>
    </location>
</feature>
<dbReference type="EMBL" id="GAKP01015716">
    <property type="protein sequence ID" value="JAC43236.1"/>
    <property type="molecule type" value="Transcribed_RNA"/>
</dbReference>
<keyword evidence="6 13" id="KW-1133">Transmembrane helix</keyword>
<evidence type="ECO:0000256" key="2">
    <source>
        <dbReference type="ARBA" id="ARBA00008586"/>
    </source>
</evidence>
<dbReference type="PROSITE" id="PS50850">
    <property type="entry name" value="MFS"/>
    <property type="match status" value="1"/>
</dbReference>
<accession>A0A034VJ01</accession>
<evidence type="ECO:0000256" key="5">
    <source>
        <dbReference type="ARBA" id="ARBA00022847"/>
    </source>
</evidence>
<dbReference type="CDD" id="cd17318">
    <property type="entry name" value="MFS_SLC17"/>
    <property type="match status" value="1"/>
</dbReference>
<dbReference type="InterPro" id="IPR050382">
    <property type="entry name" value="MFS_Na/Anion_cotransporter"/>
</dbReference>
<feature type="transmembrane region" description="Helical" evidence="13">
    <location>
        <begin position="415"/>
        <end position="438"/>
    </location>
</feature>
<dbReference type="PANTHER" id="PTHR11662:SF280">
    <property type="entry name" value="FI21844P1-RELATED"/>
    <property type="match status" value="1"/>
</dbReference>
<proteinExistence type="inferred from homology"/>
<dbReference type="SUPFAM" id="SSF103473">
    <property type="entry name" value="MFS general substrate transporter"/>
    <property type="match status" value="1"/>
</dbReference>
<feature type="transmembrane region" description="Helical" evidence="13">
    <location>
        <begin position="355"/>
        <end position="376"/>
    </location>
</feature>
<comment type="function">
    <text evidence="11">May be an inorganic phosphate cotransporter.</text>
</comment>
<feature type="transmembrane region" description="Helical" evidence="13">
    <location>
        <begin position="382"/>
        <end position="403"/>
    </location>
</feature>
<feature type="transmembrane region" description="Helical" evidence="13">
    <location>
        <begin position="91"/>
        <end position="112"/>
    </location>
</feature>
<dbReference type="FunFam" id="1.20.1250.20:FF:000003">
    <property type="entry name" value="Solute carrier family 17 member 3"/>
    <property type="match status" value="1"/>
</dbReference>
<dbReference type="AlphaFoldDB" id="A0A034VJ01"/>
<dbReference type="GO" id="GO:0016020">
    <property type="term" value="C:membrane"/>
    <property type="evidence" value="ECO:0007669"/>
    <property type="project" value="UniProtKB-SubCell"/>
</dbReference>
<feature type="transmembrane region" description="Helical" evidence="13">
    <location>
        <begin position="214"/>
        <end position="231"/>
    </location>
</feature>
<dbReference type="PANTHER" id="PTHR11662">
    <property type="entry name" value="SOLUTE CARRIER FAMILY 17"/>
    <property type="match status" value="1"/>
</dbReference>
<sequence length="524" mass="57635">AVAKTQFTCQLSTSNTVIVMVLDRRYSIEPSSQFKGKIFGYRHLQCLLLFTGFLLVFATRVNLSIAIVAMMDNKAANPDFPEYAWSEQTKSHVLSSFFCGFILLQIPGGAWARHLGGHILMLVSIGVSSVLALLTPLSVSIGGWPLLCALRFTQGLLQGVILPSVATILAKWAPVEERSAMQTFIYSGAQLGIVVMLATSGNLCLSRWGWPSTFYLPGALGLVWSLLWYLFGASTPRDCKHISMEERAMIENSLGHDKKAGKEIDEKHPVPWKRIFTSKPFLVTLVNSCANDWCFWTLLTQIPSYMKSVLGKDINSNALISALPYMSMFTLSMILCPIGTWLEKSKRLNPTVSRKIFNTIGLWGPAIALICLGYLRQDQGDLAIGLLTATITFSTHVNFGFAVNHLDLAPNLAGTLLGIANCGSNMTGIIAPLVVGYIVTEATNIHQWRIIFFLSAGITFVGNLFFLIFGTAKVQRWNEPPREVTPIEQLEQLVDGSGEPQYAAVETEDGDGDVKKIDVERSTV</sequence>
<evidence type="ECO:0000256" key="6">
    <source>
        <dbReference type="ARBA" id="ARBA00022989"/>
    </source>
</evidence>
<dbReference type="InterPro" id="IPR020846">
    <property type="entry name" value="MFS_dom"/>
</dbReference>
<feature type="transmembrane region" description="Helical" evidence="13">
    <location>
        <begin position="156"/>
        <end position="173"/>
    </location>
</feature>
<evidence type="ECO:0000256" key="9">
    <source>
        <dbReference type="ARBA" id="ARBA00023136"/>
    </source>
</evidence>
<gene>
    <name evidence="15" type="primary">PICO</name>
</gene>
<protein>
    <recommendedName>
        <fullName evidence="12">Putative inorganic phosphate cotransporter</fullName>
    </recommendedName>
</protein>
<dbReference type="FunFam" id="1.20.1250.20:FF:000144">
    <property type="entry name" value="Picot, isoform B"/>
    <property type="match status" value="1"/>
</dbReference>
<feature type="transmembrane region" description="Helical" evidence="13">
    <location>
        <begin position="185"/>
        <end position="208"/>
    </location>
</feature>
<dbReference type="OrthoDB" id="2985014at2759"/>
<feature type="non-terminal residue" evidence="15">
    <location>
        <position position="1"/>
    </location>
</feature>
<evidence type="ECO:0000256" key="12">
    <source>
        <dbReference type="ARBA" id="ARBA00068450"/>
    </source>
</evidence>
<dbReference type="InterPro" id="IPR036259">
    <property type="entry name" value="MFS_trans_sf"/>
</dbReference>
<feature type="transmembrane region" description="Helical" evidence="13">
    <location>
        <begin position="47"/>
        <end position="71"/>
    </location>
</feature>
<dbReference type="Gene3D" id="1.20.1250.20">
    <property type="entry name" value="MFS general substrate transporter like domains"/>
    <property type="match status" value="2"/>
</dbReference>
<name>A0A034VJ01_BACDO</name>
<keyword evidence="4 13" id="KW-0812">Transmembrane</keyword>
<feature type="domain" description="Major facilitator superfamily (MFS) profile" evidence="14">
    <location>
        <begin position="44"/>
        <end position="474"/>
    </location>
</feature>
<evidence type="ECO:0000256" key="4">
    <source>
        <dbReference type="ARBA" id="ARBA00022692"/>
    </source>
</evidence>
<keyword evidence="8" id="KW-0406">Ion transport</keyword>
<organism evidence="15">
    <name type="scientific">Bactrocera dorsalis</name>
    <name type="common">Oriental fruit fly</name>
    <name type="synonym">Dacus dorsalis</name>
    <dbReference type="NCBI Taxonomy" id="27457"/>
    <lineage>
        <taxon>Eukaryota</taxon>
        <taxon>Metazoa</taxon>
        <taxon>Ecdysozoa</taxon>
        <taxon>Arthropoda</taxon>
        <taxon>Hexapoda</taxon>
        <taxon>Insecta</taxon>
        <taxon>Pterygota</taxon>
        <taxon>Neoptera</taxon>
        <taxon>Endopterygota</taxon>
        <taxon>Diptera</taxon>
        <taxon>Brachycera</taxon>
        <taxon>Muscomorpha</taxon>
        <taxon>Tephritoidea</taxon>
        <taxon>Tephritidae</taxon>
        <taxon>Bactrocera</taxon>
        <taxon>Bactrocera</taxon>
    </lineage>
</organism>
<dbReference type="InterPro" id="IPR011701">
    <property type="entry name" value="MFS"/>
</dbReference>
<comment type="similarity">
    <text evidence="2">Belongs to the major facilitator superfamily. Sodium/anion cotransporter family.</text>
</comment>
<keyword evidence="5" id="KW-0769">Symport</keyword>
<feature type="transmembrane region" description="Helical" evidence="13">
    <location>
        <begin position="322"/>
        <end position="343"/>
    </location>
</feature>
<keyword evidence="10" id="KW-0739">Sodium transport</keyword>
<evidence type="ECO:0000256" key="10">
    <source>
        <dbReference type="ARBA" id="ARBA00023201"/>
    </source>
</evidence>
<keyword evidence="3" id="KW-0813">Transport</keyword>
<keyword evidence="7" id="KW-0915">Sodium</keyword>
<evidence type="ECO:0000256" key="7">
    <source>
        <dbReference type="ARBA" id="ARBA00023053"/>
    </source>
</evidence>
<evidence type="ECO:0000256" key="13">
    <source>
        <dbReference type="SAM" id="Phobius"/>
    </source>
</evidence>
<dbReference type="GO" id="GO:0006814">
    <property type="term" value="P:sodium ion transport"/>
    <property type="evidence" value="ECO:0007669"/>
    <property type="project" value="UniProtKB-KW"/>
</dbReference>
<evidence type="ECO:0000256" key="1">
    <source>
        <dbReference type="ARBA" id="ARBA00004141"/>
    </source>
</evidence>
<evidence type="ECO:0000259" key="14">
    <source>
        <dbReference type="PROSITE" id="PS50850"/>
    </source>
</evidence>
<dbReference type="GO" id="GO:0006820">
    <property type="term" value="P:monoatomic anion transport"/>
    <property type="evidence" value="ECO:0007669"/>
    <property type="project" value="TreeGrafter"/>
</dbReference>
<evidence type="ECO:0000256" key="11">
    <source>
        <dbReference type="ARBA" id="ARBA00054632"/>
    </source>
</evidence>
<dbReference type="Pfam" id="PF07690">
    <property type="entry name" value="MFS_1"/>
    <property type="match status" value="1"/>
</dbReference>
<feature type="transmembrane region" description="Helical" evidence="13">
    <location>
        <begin position="119"/>
        <end position="144"/>
    </location>
</feature>
<dbReference type="GO" id="GO:0015293">
    <property type="term" value="F:symporter activity"/>
    <property type="evidence" value="ECO:0007669"/>
    <property type="project" value="UniProtKB-KW"/>
</dbReference>
<comment type="subcellular location">
    <subcellularLocation>
        <location evidence="1">Membrane</location>
        <topology evidence="1">Multi-pass membrane protein</topology>
    </subcellularLocation>
</comment>
<evidence type="ECO:0000256" key="3">
    <source>
        <dbReference type="ARBA" id="ARBA00022448"/>
    </source>
</evidence>
<keyword evidence="9 13" id="KW-0472">Membrane</keyword>